<keyword evidence="1 2" id="KW-0378">Hydrolase</keyword>
<dbReference type="EMBL" id="DSVI01000016">
    <property type="protein sequence ID" value="HGT48412.1"/>
    <property type="molecule type" value="Genomic_DNA"/>
</dbReference>
<dbReference type="Gene3D" id="3.90.1140.10">
    <property type="entry name" value="Cyclic phosphodiesterase"/>
    <property type="match status" value="1"/>
</dbReference>
<dbReference type="NCBIfam" id="TIGR02258">
    <property type="entry name" value="2_5_ligase"/>
    <property type="match status" value="1"/>
</dbReference>
<dbReference type="PANTHER" id="PTHR35561:SF1">
    <property type="entry name" value="RNA 2',3'-CYCLIC PHOSPHODIESTERASE"/>
    <property type="match status" value="1"/>
</dbReference>
<dbReference type="PANTHER" id="PTHR35561">
    <property type="entry name" value="RNA 2',3'-CYCLIC PHOSPHODIESTERASE"/>
    <property type="match status" value="1"/>
</dbReference>
<sequence>MKSRIFVALNIPDDAKQKLFSIIFQLHPDKTLKWETKEKIHLTLKFVGDVEDELIPQIKKDLIFLEEYETQLLQITGFGFFYSYKEPRILWAGLKYSEELKSIAERLEDYFIKYGVEKENRPFKPHLTILRIKNNPGESFINKFKNSKFEPISFQSNSISLIKSELKPSGSVYTEIKKYKLRPLEEK</sequence>
<evidence type="ECO:0000313" key="3">
    <source>
        <dbReference type="EMBL" id="HGT48412.1"/>
    </source>
</evidence>
<dbReference type="HAMAP" id="MF_01940">
    <property type="entry name" value="RNA_CPDase"/>
    <property type="match status" value="1"/>
</dbReference>
<comment type="function">
    <text evidence="2">Hydrolyzes RNA 2',3'-cyclic phosphodiester to an RNA 2'-phosphomonoester.</text>
</comment>
<reference evidence="3" key="1">
    <citation type="journal article" date="2020" name="mSystems">
        <title>Genome- and Community-Level Interaction Insights into Carbon Utilization and Element Cycling Functions of Hydrothermarchaeota in Hydrothermal Sediment.</title>
        <authorList>
            <person name="Zhou Z."/>
            <person name="Liu Y."/>
            <person name="Xu W."/>
            <person name="Pan J."/>
            <person name="Luo Z.H."/>
            <person name="Li M."/>
        </authorList>
    </citation>
    <scope>NUCLEOTIDE SEQUENCE [LARGE SCALE GENOMIC DNA]</scope>
    <source>
        <strain evidence="3">SpSt-500</strain>
    </source>
</reference>
<dbReference type="InterPro" id="IPR004175">
    <property type="entry name" value="RNA_CPDase"/>
</dbReference>
<protein>
    <recommendedName>
        <fullName evidence="2">RNA 2',3'-cyclic phosphodiesterase</fullName>
        <shortName evidence="2">RNA 2',3'-CPDase</shortName>
        <ecNumber evidence="2">3.1.4.58</ecNumber>
    </recommendedName>
</protein>
<comment type="catalytic activity">
    <reaction evidence="2">
        <text>a 3'-end 2',3'-cyclophospho-ribonucleotide-RNA + H2O = a 3'-end 2'-phospho-ribonucleotide-RNA + H(+)</text>
        <dbReference type="Rhea" id="RHEA:11828"/>
        <dbReference type="Rhea" id="RHEA-COMP:10464"/>
        <dbReference type="Rhea" id="RHEA-COMP:17353"/>
        <dbReference type="ChEBI" id="CHEBI:15377"/>
        <dbReference type="ChEBI" id="CHEBI:15378"/>
        <dbReference type="ChEBI" id="CHEBI:83064"/>
        <dbReference type="ChEBI" id="CHEBI:173113"/>
        <dbReference type="EC" id="3.1.4.58"/>
    </reaction>
</comment>
<dbReference type="GO" id="GO:0004113">
    <property type="term" value="F:2',3'-cyclic-nucleotide 3'-phosphodiesterase activity"/>
    <property type="evidence" value="ECO:0007669"/>
    <property type="project" value="InterPro"/>
</dbReference>
<dbReference type="Pfam" id="PF13563">
    <property type="entry name" value="2_5_RNA_ligase2"/>
    <property type="match status" value="1"/>
</dbReference>
<feature type="short sequence motif" description="HXTX 1" evidence="2">
    <location>
        <begin position="41"/>
        <end position="44"/>
    </location>
</feature>
<dbReference type="GO" id="GO:0008664">
    <property type="term" value="F:RNA 2',3'-cyclic 3'-phosphodiesterase activity"/>
    <property type="evidence" value="ECO:0007669"/>
    <property type="project" value="UniProtKB-EC"/>
</dbReference>
<accession>A0A832DP75</accession>
<dbReference type="EC" id="3.1.4.58" evidence="2"/>
<evidence type="ECO:0000256" key="2">
    <source>
        <dbReference type="HAMAP-Rule" id="MF_01940"/>
    </source>
</evidence>
<feature type="short sequence motif" description="HXTX 2" evidence="2">
    <location>
        <begin position="126"/>
        <end position="129"/>
    </location>
</feature>
<dbReference type="SUPFAM" id="SSF55144">
    <property type="entry name" value="LigT-like"/>
    <property type="match status" value="1"/>
</dbReference>
<evidence type="ECO:0000256" key="1">
    <source>
        <dbReference type="ARBA" id="ARBA00022801"/>
    </source>
</evidence>
<proteinExistence type="inferred from homology"/>
<name>A0A832DP75_9BACT</name>
<feature type="active site" description="Proton donor" evidence="2">
    <location>
        <position position="41"/>
    </location>
</feature>
<dbReference type="InterPro" id="IPR009097">
    <property type="entry name" value="Cyclic_Pdiesterase"/>
</dbReference>
<gene>
    <name evidence="3" type="primary">thpR</name>
    <name evidence="3" type="ORF">ENS56_10270</name>
</gene>
<comment type="caution">
    <text evidence="3">The sequence shown here is derived from an EMBL/GenBank/DDBJ whole genome shotgun (WGS) entry which is preliminary data.</text>
</comment>
<feature type="active site" description="Proton acceptor" evidence="2">
    <location>
        <position position="126"/>
    </location>
</feature>
<dbReference type="AlphaFoldDB" id="A0A832DP75"/>
<comment type="similarity">
    <text evidence="2">Belongs to the 2H phosphoesterase superfamily. ThpR family.</text>
</comment>
<organism evidence="3">
    <name type="scientific">Ignavibacterium album</name>
    <dbReference type="NCBI Taxonomy" id="591197"/>
    <lineage>
        <taxon>Bacteria</taxon>
        <taxon>Pseudomonadati</taxon>
        <taxon>Ignavibacteriota</taxon>
        <taxon>Ignavibacteria</taxon>
        <taxon>Ignavibacteriales</taxon>
        <taxon>Ignavibacteriaceae</taxon>
        <taxon>Ignavibacterium</taxon>
    </lineage>
</organism>